<keyword evidence="3" id="KW-1185">Reference proteome</keyword>
<keyword evidence="1" id="KW-0472">Membrane</keyword>
<reference evidence="2 3" key="1">
    <citation type="journal article" date="2018" name="ACS Chem. Biol.">
        <title>Ketoreductase domain dysfunction expands chemodiversity: malyngamide biosynthesis in the cyanobacterium Okeania hirsuta.</title>
        <authorList>
            <person name="Moss N.A."/>
            <person name="Leao T."/>
            <person name="Rankin M."/>
            <person name="McCullough T.M."/>
            <person name="Qu P."/>
            <person name="Korobeynikov A."/>
            <person name="Smith J.L."/>
            <person name="Gerwick L."/>
            <person name="Gerwick W.H."/>
        </authorList>
    </citation>
    <scope>NUCLEOTIDE SEQUENCE [LARGE SCALE GENOMIC DNA]</scope>
    <source>
        <strain evidence="2 3">PAB10Feb10-1</strain>
    </source>
</reference>
<evidence type="ECO:0000313" key="3">
    <source>
        <dbReference type="Proteomes" id="UP000269154"/>
    </source>
</evidence>
<dbReference type="Proteomes" id="UP000269154">
    <property type="component" value="Unassembled WGS sequence"/>
</dbReference>
<dbReference type="OrthoDB" id="510226at2"/>
<dbReference type="EMBL" id="RCBY01000175">
    <property type="protein sequence ID" value="RQH30656.1"/>
    <property type="molecule type" value="Genomic_DNA"/>
</dbReference>
<comment type="caution">
    <text evidence="2">The sequence shown here is derived from an EMBL/GenBank/DDBJ whole genome shotgun (WGS) entry which is preliminary data.</text>
</comment>
<feature type="transmembrane region" description="Helical" evidence="1">
    <location>
        <begin position="12"/>
        <end position="35"/>
    </location>
</feature>
<dbReference type="AlphaFoldDB" id="A0A3N6PY65"/>
<proteinExistence type="predicted"/>
<sequence>MNNFKIDKKYQTIIAVPLRQSSILNLFLIAIIAVFNTSCSNWDFKLYNSRQTIDKQARFSLNNRPDFFEKGRLQIEQEMKQVETQKPQSVLTIESGQIEWQKFIFKEGDFTIWMPTGGMTAEKEIIETENGNINFKVFASHPESARFVVAYSDVLNSKQLADKQDILVRVQHKIIDVTDFELSRNDSYNSERFLGREFVLTNNVETITFRVYLAGKRLYMIGASEIETENEIPGAVEKFLDSFKLN</sequence>
<evidence type="ECO:0000256" key="1">
    <source>
        <dbReference type="SAM" id="Phobius"/>
    </source>
</evidence>
<organism evidence="2 3">
    <name type="scientific">Okeania hirsuta</name>
    <dbReference type="NCBI Taxonomy" id="1458930"/>
    <lineage>
        <taxon>Bacteria</taxon>
        <taxon>Bacillati</taxon>
        <taxon>Cyanobacteriota</taxon>
        <taxon>Cyanophyceae</taxon>
        <taxon>Oscillatoriophycideae</taxon>
        <taxon>Oscillatoriales</taxon>
        <taxon>Microcoleaceae</taxon>
        <taxon>Okeania</taxon>
    </lineage>
</organism>
<name>A0A3N6PY65_9CYAN</name>
<evidence type="ECO:0000313" key="2">
    <source>
        <dbReference type="EMBL" id="RQH30656.1"/>
    </source>
</evidence>
<protein>
    <submittedName>
        <fullName evidence="2">Uncharacterized protein</fullName>
    </submittedName>
</protein>
<gene>
    <name evidence="2" type="ORF">D5R40_23710</name>
</gene>
<accession>A0A3N6PY65</accession>
<keyword evidence="1" id="KW-1133">Transmembrane helix</keyword>
<keyword evidence="1" id="KW-0812">Transmembrane</keyword>
<dbReference type="RefSeq" id="WP_124144175.1">
    <property type="nucleotide sequence ID" value="NZ_CAWOKI010000389.1"/>
</dbReference>